<dbReference type="InterPro" id="IPR010573">
    <property type="entry name" value="MFS_Str1/Tri12-like"/>
</dbReference>
<dbReference type="InterPro" id="IPR053791">
    <property type="entry name" value="MFS_Tri12-like"/>
</dbReference>
<feature type="transmembrane region" description="Helical" evidence="7">
    <location>
        <begin position="432"/>
        <end position="458"/>
    </location>
</feature>
<dbReference type="PROSITE" id="PS50850">
    <property type="entry name" value="MFS"/>
    <property type="match status" value="1"/>
</dbReference>
<evidence type="ECO:0000313" key="9">
    <source>
        <dbReference type="EMBL" id="KAJ9610383.1"/>
    </source>
</evidence>
<feature type="transmembrane region" description="Helical" evidence="7">
    <location>
        <begin position="198"/>
        <end position="219"/>
    </location>
</feature>
<dbReference type="CDD" id="cd06179">
    <property type="entry name" value="MFS_TRI12_like"/>
    <property type="match status" value="1"/>
</dbReference>
<feature type="transmembrane region" description="Helical" evidence="7">
    <location>
        <begin position="309"/>
        <end position="331"/>
    </location>
</feature>
<feature type="compositionally biased region" description="Basic and acidic residues" evidence="6">
    <location>
        <begin position="1"/>
        <end position="10"/>
    </location>
</feature>
<dbReference type="InterPro" id="IPR036259">
    <property type="entry name" value="MFS_trans_sf"/>
</dbReference>
<organism evidence="9 10">
    <name type="scientific">Cladophialophora chaetospira</name>
    <dbReference type="NCBI Taxonomy" id="386627"/>
    <lineage>
        <taxon>Eukaryota</taxon>
        <taxon>Fungi</taxon>
        <taxon>Dikarya</taxon>
        <taxon>Ascomycota</taxon>
        <taxon>Pezizomycotina</taxon>
        <taxon>Eurotiomycetes</taxon>
        <taxon>Chaetothyriomycetidae</taxon>
        <taxon>Chaetothyriales</taxon>
        <taxon>Herpotrichiellaceae</taxon>
        <taxon>Cladophialophora</taxon>
    </lineage>
</organism>
<dbReference type="SUPFAM" id="SSF103473">
    <property type="entry name" value="MFS general substrate transporter"/>
    <property type="match status" value="1"/>
</dbReference>
<evidence type="ECO:0000259" key="8">
    <source>
        <dbReference type="PROSITE" id="PS50850"/>
    </source>
</evidence>
<feature type="transmembrane region" description="Helical" evidence="7">
    <location>
        <begin position="108"/>
        <end position="125"/>
    </location>
</feature>
<feature type="transmembrane region" description="Helical" evidence="7">
    <location>
        <begin position="240"/>
        <end position="259"/>
    </location>
</feature>
<evidence type="ECO:0000313" key="10">
    <source>
        <dbReference type="Proteomes" id="UP001172673"/>
    </source>
</evidence>
<dbReference type="PANTHER" id="PTHR23501:SF195">
    <property type="entry name" value="PEP5"/>
    <property type="match status" value="1"/>
</dbReference>
<feature type="transmembrane region" description="Helical" evidence="7">
    <location>
        <begin position="131"/>
        <end position="153"/>
    </location>
</feature>
<keyword evidence="3 7" id="KW-0812">Transmembrane</keyword>
<reference evidence="9" key="1">
    <citation type="submission" date="2022-10" db="EMBL/GenBank/DDBJ databases">
        <title>Culturing micro-colonial fungi from biological soil crusts in the Mojave desert and describing Neophaeococcomyces mojavensis, and introducing the new genera and species Taxawa tesnikishii.</title>
        <authorList>
            <person name="Kurbessoian T."/>
            <person name="Stajich J.E."/>
        </authorList>
    </citation>
    <scope>NUCLEOTIDE SEQUENCE</scope>
    <source>
        <strain evidence="9">TK_41</strain>
    </source>
</reference>
<feature type="transmembrane region" description="Helical" evidence="7">
    <location>
        <begin position="400"/>
        <end position="420"/>
    </location>
</feature>
<dbReference type="Proteomes" id="UP001172673">
    <property type="component" value="Unassembled WGS sequence"/>
</dbReference>
<dbReference type="GO" id="GO:0022857">
    <property type="term" value="F:transmembrane transporter activity"/>
    <property type="evidence" value="ECO:0007669"/>
    <property type="project" value="InterPro"/>
</dbReference>
<dbReference type="PANTHER" id="PTHR23501">
    <property type="entry name" value="MAJOR FACILITATOR SUPERFAMILY"/>
    <property type="match status" value="1"/>
</dbReference>
<comment type="subcellular location">
    <subcellularLocation>
        <location evidence="1">Membrane</location>
        <topology evidence="1">Multi-pass membrane protein</topology>
    </subcellularLocation>
</comment>
<dbReference type="PROSITE" id="PS00216">
    <property type="entry name" value="SUGAR_TRANSPORT_1"/>
    <property type="match status" value="1"/>
</dbReference>
<accession>A0AA38XBF6</accession>
<evidence type="ECO:0000256" key="6">
    <source>
        <dbReference type="SAM" id="MobiDB-lite"/>
    </source>
</evidence>
<feature type="transmembrane region" description="Helical" evidence="7">
    <location>
        <begin position="525"/>
        <end position="548"/>
    </location>
</feature>
<dbReference type="InterPro" id="IPR005829">
    <property type="entry name" value="Sugar_transporter_CS"/>
</dbReference>
<proteinExistence type="predicted"/>
<feature type="transmembrane region" description="Helical" evidence="7">
    <location>
        <begin position="351"/>
        <end position="369"/>
    </location>
</feature>
<gene>
    <name evidence="9" type="ORF">H2200_005160</name>
</gene>
<dbReference type="InterPro" id="IPR020846">
    <property type="entry name" value="MFS_dom"/>
</dbReference>
<feature type="domain" description="Major facilitator superfamily (MFS) profile" evidence="8">
    <location>
        <begin position="39"/>
        <end position="552"/>
    </location>
</feature>
<evidence type="ECO:0000256" key="3">
    <source>
        <dbReference type="ARBA" id="ARBA00022692"/>
    </source>
</evidence>
<keyword evidence="10" id="KW-1185">Reference proteome</keyword>
<sequence length="587" mass="62961">MEKVQTREDQAELEPSEGSTKEARVPVEEVKEEAQHIHAKTFILLAAIVGVYAIQVLHLVGSGLLSNVITSVVGGRNKSTWVINPISIAAGTLGPPVSQAADYWGRKWFVVVPTICGFVGCLILSRADNFGVLIVGQSIAAITAGAQPLLHAIASEITPRRYRSLAQSAVNAAASLGAITGLLMGGALVRNTPSGFRVYFYITAGLYAVCVAVIILLYNPPLRELQTQLTTRQKLARLDWIGWAFFFPGLLLFCFALTSSSGVYPWKSAKIIGPLVVGAVLLICFALYEWKGTREGMLHHDLFSRGRNFALAEAIQLVEGIVFFAATQYYGFEVSVLYDKSLFQAGLDYTVGWWTMIVATTLCGIYCTWTKTIRPALTTAFVSFAIFSATMASLNPHTRWSAVGFTPFFGIGLGIALNTLVTVAQLSTPPELISLTTGLMIGTRSVGGTIALAIYSAIFSGTLNDQIPRKVSNAAIPLGLDPKYLGELIGGLTEGNSTLLVEIPGITPGIIEAAGYGVKKAYTLAFRYCWITAAAFAAVAVVGSLFIIDPKKEFNAHIDAPVETEDELKRGGITGKLHHNSHHGVAA</sequence>
<dbReference type="AlphaFoldDB" id="A0AA38XBF6"/>
<evidence type="ECO:0000256" key="1">
    <source>
        <dbReference type="ARBA" id="ARBA00004141"/>
    </source>
</evidence>
<keyword evidence="5 7" id="KW-0472">Membrane</keyword>
<feature type="transmembrane region" description="Helical" evidence="7">
    <location>
        <begin position="271"/>
        <end position="288"/>
    </location>
</feature>
<feature type="region of interest" description="Disordered" evidence="6">
    <location>
        <begin position="1"/>
        <end position="24"/>
    </location>
</feature>
<evidence type="ECO:0000256" key="7">
    <source>
        <dbReference type="SAM" id="Phobius"/>
    </source>
</evidence>
<protein>
    <recommendedName>
        <fullName evidence="8">Major facilitator superfamily (MFS) profile domain-containing protein</fullName>
    </recommendedName>
</protein>
<dbReference type="Gene3D" id="1.20.1250.20">
    <property type="entry name" value="MFS general substrate transporter like domains"/>
    <property type="match status" value="1"/>
</dbReference>
<keyword evidence="2" id="KW-0813">Transport</keyword>
<dbReference type="Pfam" id="PF06609">
    <property type="entry name" value="TRI12"/>
    <property type="match status" value="1"/>
</dbReference>
<dbReference type="GO" id="GO:0005886">
    <property type="term" value="C:plasma membrane"/>
    <property type="evidence" value="ECO:0007669"/>
    <property type="project" value="TreeGrafter"/>
</dbReference>
<feature type="transmembrane region" description="Helical" evidence="7">
    <location>
        <begin position="81"/>
        <end position="101"/>
    </location>
</feature>
<keyword evidence="4 7" id="KW-1133">Transmembrane helix</keyword>
<evidence type="ECO:0000256" key="2">
    <source>
        <dbReference type="ARBA" id="ARBA00022448"/>
    </source>
</evidence>
<evidence type="ECO:0000256" key="4">
    <source>
        <dbReference type="ARBA" id="ARBA00022989"/>
    </source>
</evidence>
<feature type="transmembrane region" description="Helical" evidence="7">
    <location>
        <begin position="41"/>
        <end position="61"/>
    </location>
</feature>
<name>A0AA38XBF6_9EURO</name>
<dbReference type="EMBL" id="JAPDRK010000007">
    <property type="protein sequence ID" value="KAJ9610383.1"/>
    <property type="molecule type" value="Genomic_DNA"/>
</dbReference>
<comment type="caution">
    <text evidence="9">The sequence shown here is derived from an EMBL/GenBank/DDBJ whole genome shotgun (WGS) entry which is preliminary data.</text>
</comment>
<feature type="transmembrane region" description="Helical" evidence="7">
    <location>
        <begin position="165"/>
        <end position="186"/>
    </location>
</feature>
<evidence type="ECO:0000256" key="5">
    <source>
        <dbReference type="ARBA" id="ARBA00023136"/>
    </source>
</evidence>